<name>A0A1S1NYV0_METEX</name>
<sequence>MLIDSGSPGAVGTIGITLTINGERRALQVAPWTTLLDLLRERLDLTGTKKGCDHGQCGACTVLVNGTRINSCLTLAVMKDGAEITTVEGLAGLAHREGKNSLHPIQEAFVEHDAFQCGYCTPGQLCSSVGLMNEGHAKTRDEIREAMSGNICRCGAYTNIVDAIEEVMHQGDAR</sequence>
<evidence type="ECO:0000313" key="7">
    <source>
        <dbReference type="EMBL" id="OHV15903.1"/>
    </source>
</evidence>
<reference evidence="7 9" key="1">
    <citation type="submission" date="2016-10" db="EMBL/GenBank/DDBJ databases">
        <title>Draft genome sequence of Methylobacterium extorquens CP3, a seed endophyte of Crotalaria pumila with plant growth-promoting and metal tolerance properties.</title>
        <authorList>
            <person name="Sanchez-Lopez A.S."/>
            <person name="Van Hamme J.D."/>
            <person name="Thijs S."/>
            <person name="Mcammond B.M."/>
            <person name="Stevens V."/>
            <person name="Gonzalez-Chavez M.D.C."/>
            <person name="Vangronsveld J."/>
        </authorList>
    </citation>
    <scope>NUCLEOTIDE SEQUENCE [LARGE SCALE GENOMIC DNA]</scope>
    <source>
        <strain evidence="7 9">CP3</strain>
    </source>
</reference>
<protein>
    <submittedName>
        <fullName evidence="7">(2Fe-2S)-binding protein</fullName>
    </submittedName>
</protein>
<dbReference type="Pfam" id="PF01799">
    <property type="entry name" value="Fer2_2"/>
    <property type="match status" value="1"/>
</dbReference>
<dbReference type="InterPro" id="IPR036010">
    <property type="entry name" value="2Fe-2S_ferredoxin-like_sf"/>
</dbReference>
<dbReference type="InterPro" id="IPR036884">
    <property type="entry name" value="2Fe-2S-bd_dom_sf"/>
</dbReference>
<accession>A0A1S1NYV0</accession>
<keyword evidence="3" id="KW-0560">Oxidoreductase</keyword>
<evidence type="ECO:0000259" key="6">
    <source>
        <dbReference type="PROSITE" id="PS51085"/>
    </source>
</evidence>
<dbReference type="PROSITE" id="PS00197">
    <property type="entry name" value="2FE2S_FER_1"/>
    <property type="match status" value="1"/>
</dbReference>
<dbReference type="GO" id="GO:0051537">
    <property type="term" value="F:2 iron, 2 sulfur cluster binding"/>
    <property type="evidence" value="ECO:0007669"/>
    <property type="project" value="UniProtKB-KW"/>
</dbReference>
<dbReference type="InterPro" id="IPR001041">
    <property type="entry name" value="2Fe-2S_ferredoxin-type"/>
</dbReference>
<dbReference type="Proteomes" id="UP000180215">
    <property type="component" value="Unassembled WGS sequence"/>
</dbReference>
<dbReference type="InterPro" id="IPR002888">
    <property type="entry name" value="2Fe-2S-bd"/>
</dbReference>
<evidence type="ECO:0000256" key="4">
    <source>
        <dbReference type="ARBA" id="ARBA00023004"/>
    </source>
</evidence>
<dbReference type="InterPro" id="IPR006058">
    <property type="entry name" value="2Fe2S_fd_BS"/>
</dbReference>
<dbReference type="PANTHER" id="PTHR45331:SF2">
    <property type="entry name" value="OXIDOREDUCTASE WITH IRON-SULFUR SUBUNIT"/>
    <property type="match status" value="1"/>
</dbReference>
<dbReference type="Gene3D" id="3.10.20.30">
    <property type="match status" value="1"/>
</dbReference>
<dbReference type="RefSeq" id="WP_003599579.1">
    <property type="nucleotide sequence ID" value="NZ_CP019322.1"/>
</dbReference>
<dbReference type="InterPro" id="IPR012675">
    <property type="entry name" value="Beta-grasp_dom_sf"/>
</dbReference>
<keyword evidence="1" id="KW-0001">2Fe-2S</keyword>
<organism evidence="7 9">
    <name type="scientific">Methylorubrum extorquens</name>
    <name type="common">Methylobacterium dichloromethanicum</name>
    <name type="synonym">Methylobacterium extorquens</name>
    <dbReference type="NCBI Taxonomy" id="408"/>
    <lineage>
        <taxon>Bacteria</taxon>
        <taxon>Pseudomonadati</taxon>
        <taxon>Pseudomonadota</taxon>
        <taxon>Alphaproteobacteria</taxon>
        <taxon>Hyphomicrobiales</taxon>
        <taxon>Methylobacteriaceae</taxon>
        <taxon>Methylorubrum</taxon>
    </lineage>
</organism>
<feature type="domain" description="2Fe-2S ferredoxin-type" evidence="6">
    <location>
        <begin position="14"/>
        <end position="90"/>
    </location>
</feature>
<dbReference type="OMA" id="GHPSHVT"/>
<keyword evidence="5" id="KW-0411">Iron-sulfur</keyword>
<keyword evidence="2" id="KW-0479">Metal-binding</keyword>
<dbReference type="EMBL" id="MNAO01000195">
    <property type="protein sequence ID" value="OHV15903.1"/>
    <property type="molecule type" value="Genomic_DNA"/>
</dbReference>
<reference evidence="8" key="2">
    <citation type="journal article" date="2022" name="Biotechnol. Bioprocess Eng.">
        <title>Pan-genome Analysis Reveals Comparative Genomic Features of Central Metabolic Pathways in Methylorubrum extorquens.</title>
        <authorList>
            <person name="Lee G.M."/>
            <person name="Scott-Nevros Z.K."/>
            <person name="Lee S.-M."/>
            <person name="Kim D."/>
        </authorList>
    </citation>
    <scope>NUCLEOTIDE SEQUENCE</scope>
    <source>
        <strain evidence="8">ATCC 55366</strain>
    </source>
</reference>
<dbReference type="Gene3D" id="1.10.150.120">
    <property type="entry name" value="[2Fe-2S]-binding domain"/>
    <property type="match status" value="1"/>
</dbReference>
<dbReference type="GO" id="GO:0016903">
    <property type="term" value="F:oxidoreductase activity, acting on the aldehyde or oxo group of donors"/>
    <property type="evidence" value="ECO:0007669"/>
    <property type="project" value="TreeGrafter"/>
</dbReference>
<evidence type="ECO:0000313" key="8">
    <source>
        <dbReference type="EMBL" id="WHQ70802.1"/>
    </source>
</evidence>
<evidence type="ECO:0000256" key="2">
    <source>
        <dbReference type="ARBA" id="ARBA00022723"/>
    </source>
</evidence>
<gene>
    <name evidence="7" type="ORF">BK022_15770</name>
    <name evidence="8" type="ORF">KEC54_04165</name>
</gene>
<dbReference type="FunFam" id="1.10.150.120:FF:000003">
    <property type="entry name" value="Carbon monoxide dehydrogenase, small subunit"/>
    <property type="match status" value="1"/>
</dbReference>
<dbReference type="AlphaFoldDB" id="A0A1S1NYV0"/>
<dbReference type="SUPFAM" id="SSF47741">
    <property type="entry name" value="CO dehydrogenase ISP C-domain like"/>
    <property type="match status" value="1"/>
</dbReference>
<dbReference type="EMBL" id="CP073633">
    <property type="protein sequence ID" value="WHQ70802.1"/>
    <property type="molecule type" value="Genomic_DNA"/>
</dbReference>
<evidence type="ECO:0000256" key="1">
    <source>
        <dbReference type="ARBA" id="ARBA00022714"/>
    </source>
</evidence>
<proteinExistence type="predicted"/>
<dbReference type="GO" id="GO:0046872">
    <property type="term" value="F:metal ion binding"/>
    <property type="evidence" value="ECO:0007669"/>
    <property type="project" value="UniProtKB-KW"/>
</dbReference>
<dbReference type="InterPro" id="IPR052914">
    <property type="entry name" value="Aldehyde_Oxdr_Iron-Sulfur"/>
</dbReference>
<dbReference type="FunFam" id="3.10.20.30:FF:000020">
    <property type="entry name" value="Xanthine dehydrogenase iron-sulfur subunit"/>
    <property type="match status" value="1"/>
</dbReference>
<evidence type="ECO:0000256" key="3">
    <source>
        <dbReference type="ARBA" id="ARBA00023002"/>
    </source>
</evidence>
<keyword evidence="4" id="KW-0408">Iron</keyword>
<dbReference type="PANTHER" id="PTHR45331">
    <property type="entry name" value="OXIDOREDUCTASE, IRON-SULPHUR BINDING SUBUNIT-RELATED-RELATED"/>
    <property type="match status" value="1"/>
</dbReference>
<dbReference type="SUPFAM" id="SSF54292">
    <property type="entry name" value="2Fe-2S ferredoxin-like"/>
    <property type="match status" value="1"/>
</dbReference>
<dbReference type="Pfam" id="PF00111">
    <property type="entry name" value="Fer2"/>
    <property type="match status" value="1"/>
</dbReference>
<dbReference type="Proteomes" id="UP001223720">
    <property type="component" value="Chromosome"/>
</dbReference>
<dbReference type="GeneID" id="72988198"/>
<dbReference type="PROSITE" id="PS51085">
    <property type="entry name" value="2FE2S_FER_2"/>
    <property type="match status" value="1"/>
</dbReference>
<evidence type="ECO:0000256" key="5">
    <source>
        <dbReference type="ARBA" id="ARBA00023014"/>
    </source>
</evidence>
<evidence type="ECO:0000313" key="9">
    <source>
        <dbReference type="Proteomes" id="UP000180215"/>
    </source>
</evidence>